<protein>
    <submittedName>
        <fullName evidence="2">Uncharacterized protein</fullName>
    </submittedName>
</protein>
<gene>
    <name evidence="2" type="ORF">Poly30_09240</name>
</gene>
<dbReference type="EMBL" id="CP036434">
    <property type="protein sequence ID" value="QDV05427.1"/>
    <property type="molecule type" value="Genomic_DNA"/>
</dbReference>
<sequence>MEGGVWGGRPVVYPESFIQLRRQRAHFLRAAALSLGCAPPTEPSMTSNESVSGAKPTPPISLDEAAAAILQTGRFETATFALG</sequence>
<dbReference type="AlphaFoldDB" id="A0A518EMV8"/>
<name>A0A518EMV8_9BACT</name>
<evidence type="ECO:0000313" key="3">
    <source>
        <dbReference type="Proteomes" id="UP000320390"/>
    </source>
</evidence>
<evidence type="ECO:0000256" key="1">
    <source>
        <dbReference type="SAM" id="MobiDB-lite"/>
    </source>
</evidence>
<reference evidence="2 3" key="1">
    <citation type="submission" date="2019-02" db="EMBL/GenBank/DDBJ databases">
        <title>Deep-cultivation of Planctomycetes and their phenomic and genomic characterization uncovers novel biology.</title>
        <authorList>
            <person name="Wiegand S."/>
            <person name="Jogler M."/>
            <person name="Boedeker C."/>
            <person name="Pinto D."/>
            <person name="Vollmers J."/>
            <person name="Rivas-Marin E."/>
            <person name="Kohn T."/>
            <person name="Peeters S.H."/>
            <person name="Heuer A."/>
            <person name="Rast P."/>
            <person name="Oberbeckmann S."/>
            <person name="Bunk B."/>
            <person name="Jeske O."/>
            <person name="Meyerdierks A."/>
            <person name="Storesund J.E."/>
            <person name="Kallscheuer N."/>
            <person name="Luecker S."/>
            <person name="Lage O.M."/>
            <person name="Pohl T."/>
            <person name="Merkel B.J."/>
            <person name="Hornburger P."/>
            <person name="Mueller R.-W."/>
            <person name="Bruemmer F."/>
            <person name="Labrenz M."/>
            <person name="Spormann A.M."/>
            <person name="Op den Camp H."/>
            <person name="Overmann J."/>
            <person name="Amann R."/>
            <person name="Jetten M.S.M."/>
            <person name="Mascher T."/>
            <person name="Medema M.H."/>
            <person name="Devos D.P."/>
            <person name="Kaster A.-K."/>
            <person name="Ovreas L."/>
            <person name="Rohde M."/>
            <person name="Galperin M.Y."/>
            <person name="Jogler C."/>
        </authorList>
    </citation>
    <scope>NUCLEOTIDE SEQUENCE [LARGE SCALE GENOMIC DNA]</scope>
    <source>
        <strain evidence="2 3">Poly30</strain>
    </source>
</reference>
<organism evidence="2 3">
    <name type="scientific">Saltatorellus ferox</name>
    <dbReference type="NCBI Taxonomy" id="2528018"/>
    <lineage>
        <taxon>Bacteria</taxon>
        <taxon>Pseudomonadati</taxon>
        <taxon>Planctomycetota</taxon>
        <taxon>Planctomycetia</taxon>
        <taxon>Planctomycetia incertae sedis</taxon>
        <taxon>Saltatorellus</taxon>
    </lineage>
</organism>
<dbReference type="Proteomes" id="UP000320390">
    <property type="component" value="Chromosome"/>
</dbReference>
<feature type="region of interest" description="Disordered" evidence="1">
    <location>
        <begin position="38"/>
        <end position="58"/>
    </location>
</feature>
<keyword evidence="3" id="KW-1185">Reference proteome</keyword>
<proteinExistence type="predicted"/>
<evidence type="ECO:0000313" key="2">
    <source>
        <dbReference type="EMBL" id="QDV05427.1"/>
    </source>
</evidence>
<accession>A0A518EMV8</accession>